<evidence type="ECO:0000259" key="4">
    <source>
        <dbReference type="Pfam" id="PF10017"/>
    </source>
</evidence>
<dbReference type="AlphaFoldDB" id="A0A365NHC5"/>
<dbReference type="Gene3D" id="3.40.50.150">
    <property type="entry name" value="Vaccinia Virus protein VP39"/>
    <property type="match status" value="1"/>
</dbReference>
<keyword evidence="1" id="KW-0489">Methyltransferase</keyword>
<organism evidence="5 6">
    <name type="scientific">Gibberella intermedia</name>
    <name type="common">Bulb rot disease fungus</name>
    <name type="synonym">Fusarium proliferatum</name>
    <dbReference type="NCBI Taxonomy" id="948311"/>
    <lineage>
        <taxon>Eukaryota</taxon>
        <taxon>Fungi</taxon>
        <taxon>Dikarya</taxon>
        <taxon>Ascomycota</taxon>
        <taxon>Pezizomycotina</taxon>
        <taxon>Sordariomycetes</taxon>
        <taxon>Hypocreomycetidae</taxon>
        <taxon>Hypocreales</taxon>
        <taxon>Nectriaceae</taxon>
        <taxon>Fusarium</taxon>
        <taxon>Fusarium fujikuroi species complex</taxon>
    </lineage>
</organism>
<dbReference type="Pfam" id="PF10017">
    <property type="entry name" value="Methyltransf_33"/>
    <property type="match status" value="1"/>
</dbReference>
<protein>
    <recommendedName>
        <fullName evidence="4">Histidine-specific methyltransferase SAM-dependent domain-containing protein</fullName>
    </recommendedName>
</protein>
<dbReference type="Proteomes" id="UP000251714">
    <property type="component" value="Unassembled WGS sequence"/>
</dbReference>
<proteinExistence type="predicted"/>
<gene>
    <name evidence="5" type="ORF">FPRO05_08658</name>
</gene>
<dbReference type="InterPro" id="IPR051128">
    <property type="entry name" value="EgtD_Methyltrsf_superfamily"/>
</dbReference>
<keyword evidence="3" id="KW-0949">S-adenosyl-L-methionine</keyword>
<evidence type="ECO:0000256" key="3">
    <source>
        <dbReference type="ARBA" id="ARBA00022691"/>
    </source>
</evidence>
<dbReference type="InterPro" id="IPR019257">
    <property type="entry name" value="MeTrfase_dom"/>
</dbReference>
<reference evidence="5 6" key="1">
    <citation type="submission" date="2017-12" db="EMBL/GenBank/DDBJ databases">
        <title>Genome sequence of the mycotoxigenic crop pathogen Fusarium proliferatum, strain ITEM 2341 from Date Palm.</title>
        <authorList>
            <person name="Almiman B.F."/>
            <person name="Shittu T.A."/>
            <person name="Muthumeenakshi S."/>
            <person name="Baroncelli R."/>
            <person name="Sreenivasaprasada S."/>
        </authorList>
    </citation>
    <scope>NUCLEOTIDE SEQUENCE [LARGE SCALE GENOMIC DNA]</scope>
    <source>
        <strain evidence="5 6">ITEM 2341</strain>
    </source>
</reference>
<dbReference type="EMBL" id="PKMI01000009">
    <property type="protein sequence ID" value="RBA20213.1"/>
    <property type="molecule type" value="Genomic_DNA"/>
</dbReference>
<sequence length="366" mass="40512">MCNASMPFFQSSQAPPKSFSFELLTTHGTTQAVTALPNKTPAVSKHFTKLSSHPTPYNTSPLYTKSWAPAHKEIIDIGGSTLDTTFDTQLPSAFKAEGYFPKEVAYTTGMHHWCEISDTSYQTTDELSIIKSTASDVVKDIPATGAVIIDLGAANSRKFVSYVQAFIEQGKPCIYIALDLCKESLTNHINKSAADFPQITCIGLWGNFIQGDKYFTTLPNPRIFLSLGSIFFNAPDQMCVDRCNEFSKHLSGSPYSKLIVGQDGPSGTEASSAHAAYQTKAYDAFFISYLQGIQTYADIDANPRIAWTYESKLDKSMHYFKVVAQHDMVCHRYNDLFIQKGTVYTMFPSWKRGEAEIHNIAQGSGP</sequence>
<dbReference type="PANTHER" id="PTHR43397:SF1">
    <property type="entry name" value="ERGOTHIONEINE BIOSYNTHESIS PROTEIN 1"/>
    <property type="match status" value="1"/>
</dbReference>
<dbReference type="InterPro" id="IPR029063">
    <property type="entry name" value="SAM-dependent_MTases_sf"/>
</dbReference>
<name>A0A365NHC5_GIBIN</name>
<dbReference type="PANTHER" id="PTHR43397">
    <property type="entry name" value="ERGOTHIONEINE BIOSYNTHESIS PROTEIN 1"/>
    <property type="match status" value="1"/>
</dbReference>
<comment type="caution">
    <text evidence="5">The sequence shown here is derived from an EMBL/GenBank/DDBJ whole genome shotgun (WGS) entry which is preliminary data.</text>
</comment>
<dbReference type="GO" id="GO:0008168">
    <property type="term" value="F:methyltransferase activity"/>
    <property type="evidence" value="ECO:0007669"/>
    <property type="project" value="UniProtKB-KW"/>
</dbReference>
<keyword evidence="2" id="KW-0808">Transferase</keyword>
<evidence type="ECO:0000313" key="5">
    <source>
        <dbReference type="EMBL" id="RBA20213.1"/>
    </source>
</evidence>
<feature type="domain" description="Histidine-specific methyltransferase SAM-dependent" evidence="4">
    <location>
        <begin position="108"/>
        <end position="365"/>
    </location>
</feature>
<dbReference type="GO" id="GO:0032259">
    <property type="term" value="P:methylation"/>
    <property type="evidence" value="ECO:0007669"/>
    <property type="project" value="UniProtKB-KW"/>
</dbReference>
<accession>A0A365NHC5</accession>
<evidence type="ECO:0000256" key="1">
    <source>
        <dbReference type="ARBA" id="ARBA00022603"/>
    </source>
</evidence>
<evidence type="ECO:0000256" key="2">
    <source>
        <dbReference type="ARBA" id="ARBA00022679"/>
    </source>
</evidence>
<evidence type="ECO:0000313" key="6">
    <source>
        <dbReference type="Proteomes" id="UP000251714"/>
    </source>
</evidence>